<protein>
    <submittedName>
        <fullName evidence="1">Uncharacterized protein</fullName>
    </submittedName>
</protein>
<evidence type="ECO:0000313" key="3">
    <source>
        <dbReference type="Proteomes" id="UP000277537"/>
    </source>
</evidence>
<evidence type="ECO:0000313" key="2">
    <source>
        <dbReference type="EMBL" id="RSE25100.1"/>
    </source>
</evidence>
<reference evidence="2 3" key="1">
    <citation type="submission" date="2018-10" db="EMBL/GenBank/DDBJ databases">
        <title>Transmission dynamics of multidrug resistant bacteria on intensive care unit surfaces.</title>
        <authorList>
            <person name="D'Souza A.W."/>
            <person name="Potter R.F."/>
            <person name="Wallace M."/>
            <person name="Shupe A."/>
            <person name="Patel S."/>
            <person name="Sun S."/>
            <person name="Gul D."/>
            <person name="Kwon J.H."/>
            <person name="Andleeb S."/>
            <person name="Burnham C.-A.D."/>
            <person name="Dantas G."/>
        </authorList>
    </citation>
    <scope>NUCLEOTIDE SEQUENCE [LARGE SCALE GENOMIC DNA]</scope>
    <source>
        <strain evidence="2 3">AJ_385</strain>
    </source>
</reference>
<dbReference type="Proteomes" id="UP001161099">
    <property type="component" value="Unassembled WGS sequence"/>
</dbReference>
<gene>
    <name evidence="2" type="ORF">EGT73_05100</name>
    <name evidence="1" type="ORF">N5D11_02805</name>
</gene>
<evidence type="ECO:0000313" key="4">
    <source>
        <dbReference type="Proteomes" id="UP001161099"/>
    </source>
</evidence>
<comment type="caution">
    <text evidence="1">The sequence shown here is derived from an EMBL/GenBank/DDBJ whole genome shotgun (WGS) entry which is preliminary data.</text>
</comment>
<dbReference type="RefSeq" id="WP_094148750.1">
    <property type="nucleotide sequence ID" value="NZ_CP045051.1"/>
</dbReference>
<dbReference type="EMBL" id="JAOCDR010000003">
    <property type="protein sequence ID" value="MDH0655058.1"/>
    <property type="molecule type" value="Genomic_DNA"/>
</dbReference>
<sequence length="77" mass="8842">MKKATLVHPLMSEAFLIWLAKLGYKGVARAGVISFYHEINNRNFPRGVMILENGRLNRPAAKLFEEFKKHDPFNEVA</sequence>
<name>A0A239RWJ9_ACIJO</name>
<reference evidence="1" key="2">
    <citation type="submission" date="2022-09" db="EMBL/GenBank/DDBJ databases">
        <title>Intensive care unit water sources are persistently colonized with multi-drug resistant bacteria and are the site of extensive horizontal gene transfer of antibiotic resistance genes.</title>
        <authorList>
            <person name="Diorio-Toth L."/>
        </authorList>
    </citation>
    <scope>NUCLEOTIDE SEQUENCE</scope>
    <source>
        <strain evidence="1">GD03851</strain>
    </source>
</reference>
<dbReference type="Proteomes" id="UP000277537">
    <property type="component" value="Unassembled WGS sequence"/>
</dbReference>
<accession>A0A239RWJ9</accession>
<evidence type="ECO:0000313" key="1">
    <source>
        <dbReference type="EMBL" id="MDH0655058.1"/>
    </source>
</evidence>
<dbReference type="EMBL" id="RHXE01000007">
    <property type="protein sequence ID" value="RSE25100.1"/>
    <property type="molecule type" value="Genomic_DNA"/>
</dbReference>
<dbReference type="AlphaFoldDB" id="A0A239RWJ9"/>
<proteinExistence type="predicted"/>
<organism evidence="1 4">
    <name type="scientific">Acinetobacter johnsonii</name>
    <dbReference type="NCBI Taxonomy" id="40214"/>
    <lineage>
        <taxon>Bacteria</taxon>
        <taxon>Pseudomonadati</taxon>
        <taxon>Pseudomonadota</taxon>
        <taxon>Gammaproteobacteria</taxon>
        <taxon>Moraxellales</taxon>
        <taxon>Moraxellaceae</taxon>
        <taxon>Acinetobacter</taxon>
    </lineage>
</organism>